<keyword evidence="4" id="KW-0645">Protease</keyword>
<dbReference type="Gene3D" id="3.40.50.1820">
    <property type="entry name" value="alpha/beta hydrolase"/>
    <property type="match status" value="1"/>
</dbReference>
<evidence type="ECO:0000313" key="5">
    <source>
        <dbReference type="EMBL" id="EJZ82217.1"/>
    </source>
</evidence>
<dbReference type="PRINTS" id="PR00793">
    <property type="entry name" value="PROAMNOPTASE"/>
</dbReference>
<dbReference type="EMBL" id="AHAE01000037">
    <property type="protein sequence ID" value="EJZ82217.1"/>
    <property type="molecule type" value="Genomic_DNA"/>
</dbReference>
<reference evidence="5 6" key="2">
    <citation type="submission" date="2012-08" db="EMBL/GenBank/DDBJ databases">
        <title>The Genome Sequence of Turicella otitidis ATCC 51513.</title>
        <authorList>
            <consortium name="The Broad Institute Genome Sequencing Platform"/>
            <person name="Earl A."/>
            <person name="Ward D."/>
            <person name="Feldgarden M."/>
            <person name="Gevers D."/>
            <person name="Huys G."/>
            <person name="Walker B."/>
            <person name="Young S.K."/>
            <person name="Zeng Q."/>
            <person name="Gargeya S."/>
            <person name="Fitzgerald M."/>
            <person name="Haas B."/>
            <person name="Abouelleil A."/>
            <person name="Alvarado L."/>
            <person name="Arachchi H.M."/>
            <person name="Berlin A.M."/>
            <person name="Chapman S.B."/>
            <person name="Goldberg J."/>
            <person name="Griggs A."/>
            <person name="Gujja S."/>
            <person name="Hansen M."/>
            <person name="Howarth C."/>
            <person name="Imamovic A."/>
            <person name="Larimer J."/>
            <person name="McCowen C."/>
            <person name="Montmayeur A."/>
            <person name="Murphy C."/>
            <person name="Neiman D."/>
            <person name="Pearson M."/>
            <person name="Priest M."/>
            <person name="Roberts A."/>
            <person name="Saif S."/>
            <person name="Shea T."/>
            <person name="Sisk P."/>
            <person name="Sykes S."/>
            <person name="Wortman J."/>
            <person name="Nusbaum C."/>
            <person name="Birren B."/>
        </authorList>
    </citation>
    <scope>NUCLEOTIDE SEQUENCE [LARGE SCALE GENOMIC DNA]</scope>
    <source>
        <strain evidence="5 6">ATCC 51513</strain>
    </source>
</reference>
<dbReference type="InterPro" id="IPR029058">
    <property type="entry name" value="AB_hydrolase_fold"/>
</dbReference>
<keyword evidence="6" id="KW-1185">Reference proteome</keyword>
<dbReference type="RefSeq" id="WP_004600722.1">
    <property type="nucleotide sequence ID" value="NZ_HF541866.1"/>
</dbReference>
<keyword evidence="2 4" id="KW-0378">Hydrolase</keyword>
<feature type="domain" description="AB hydrolase-1" evidence="3">
    <location>
        <begin position="49"/>
        <end position="163"/>
    </location>
</feature>
<dbReference type="EMBL" id="CAJZ01000101">
    <property type="protein sequence ID" value="CCI83417.1"/>
    <property type="molecule type" value="Genomic_DNA"/>
</dbReference>
<accession>I7L8V8</accession>
<evidence type="ECO:0000313" key="6">
    <source>
        <dbReference type="Proteomes" id="UP000006078"/>
    </source>
</evidence>
<dbReference type="PATRIC" id="fig|883169.3.peg.800"/>
<protein>
    <submittedName>
        <fullName evidence="4">Prolyl aminopeptidase 2</fullName>
        <ecNumber evidence="4">3.4.11.5</ecNumber>
    </submittedName>
</protein>
<dbReference type="GO" id="GO:0006508">
    <property type="term" value="P:proteolysis"/>
    <property type="evidence" value="ECO:0007669"/>
    <property type="project" value="InterPro"/>
</dbReference>
<sequence length="409" mass="45164">MSTETTWLGPYRIDDHTITVPLSTDPGDEHEIDVFARVITPPGGEDLEHLLFLQGGPGNEAPRVPADWFPTALERHRLVLLDQRGTGRSTPLGVSPAGEVPEAEYLSHFRADGIVRDAEALREHLGVKRWSVLGQSFGGFTLLHYAQAAPGSISRAYFTGGLPSVTRGVEEIYRETYGELRRHSERFYRAFPKLRPVVRDLEARAAERTIVLPDGEAVSPSRLKSLGHLLGTNDGWQQLAALLDLGPKHPAFAHDLAGLLPFDGRNPLYYVLHESSYANGEATNWAAERALPEEFVKDSSLFTGEHVFSEWADTVPAFRPWREAAAELAGWEWPTLWEPEALAESGMKGAAAIYATDAFVPLRFSLETADLLPGVERLVTSEHEHNGLRASGGKVLRHLFELADGTRAR</sequence>
<dbReference type="Pfam" id="PF00561">
    <property type="entry name" value="Abhydrolase_1"/>
    <property type="match status" value="1"/>
</dbReference>
<keyword evidence="4" id="KW-0031">Aminopeptidase</keyword>
<dbReference type="HOGENOM" id="CLU_024518_2_0_11"/>
<reference evidence="4 7" key="1">
    <citation type="journal article" date="2012" name="J. Bacteriol.">
        <title>Draft Genome Sequence of Turicella otitidis ATCC 51513, Isolated from Middle Ear Fluid from a Child with Otitis Media.</title>
        <authorList>
            <person name="Brinkrolf K."/>
            <person name="Schneider J."/>
            <person name="Knecht M."/>
            <person name="Ruckert C."/>
            <person name="Tauch A."/>
        </authorList>
    </citation>
    <scope>NUCLEOTIDE SEQUENCE [LARGE SCALE GENOMIC DNA]</scope>
    <source>
        <strain evidence="4 7">ATCC 51513</strain>
    </source>
</reference>
<dbReference type="EC" id="3.4.11.5" evidence="4"/>
<evidence type="ECO:0000313" key="7">
    <source>
        <dbReference type="Proteomes" id="UP000011016"/>
    </source>
</evidence>
<dbReference type="InterPro" id="IPR000073">
    <property type="entry name" value="AB_hydrolase_1"/>
</dbReference>
<gene>
    <name evidence="4" type="primary">papA</name>
    <name evidence="4" type="ORF">BN46_0681</name>
    <name evidence="5" type="ORF">HMPREF9719_00832</name>
</gene>
<dbReference type="PANTHER" id="PTHR43248:SF2">
    <property type="entry name" value="PROLYL AMINOPEPTIDASE"/>
    <property type="match status" value="1"/>
</dbReference>
<dbReference type="InterPro" id="IPR051601">
    <property type="entry name" value="Serine_prot/Carboxylest_S33"/>
</dbReference>
<name>I7L8V8_9CORY</name>
<dbReference type="GO" id="GO:0004177">
    <property type="term" value="F:aminopeptidase activity"/>
    <property type="evidence" value="ECO:0007669"/>
    <property type="project" value="UniProtKB-KW"/>
</dbReference>
<evidence type="ECO:0000313" key="4">
    <source>
        <dbReference type="EMBL" id="CCI83417.1"/>
    </source>
</evidence>
<dbReference type="SUPFAM" id="SSF53474">
    <property type="entry name" value="alpha/beta-Hydrolases"/>
    <property type="match status" value="1"/>
</dbReference>
<proteinExistence type="inferred from homology"/>
<comment type="caution">
    <text evidence="4">The sequence shown here is derived from an EMBL/GenBank/DDBJ whole genome shotgun (WGS) entry which is preliminary data.</text>
</comment>
<dbReference type="InterPro" id="IPR002410">
    <property type="entry name" value="Peptidase_S33"/>
</dbReference>
<dbReference type="Proteomes" id="UP000006078">
    <property type="component" value="Unassembled WGS sequence"/>
</dbReference>
<dbReference type="Proteomes" id="UP000011016">
    <property type="component" value="Unassembled WGS sequence"/>
</dbReference>
<dbReference type="STRING" id="29321.AAV33_08115"/>
<organism evidence="4 7">
    <name type="scientific">Corynebacterium otitidis ATCC 51513</name>
    <dbReference type="NCBI Taxonomy" id="883169"/>
    <lineage>
        <taxon>Bacteria</taxon>
        <taxon>Bacillati</taxon>
        <taxon>Actinomycetota</taxon>
        <taxon>Actinomycetes</taxon>
        <taxon>Mycobacteriales</taxon>
        <taxon>Corynebacteriaceae</taxon>
        <taxon>Corynebacterium</taxon>
    </lineage>
</organism>
<evidence type="ECO:0000256" key="1">
    <source>
        <dbReference type="ARBA" id="ARBA00010088"/>
    </source>
</evidence>
<evidence type="ECO:0000259" key="3">
    <source>
        <dbReference type="Pfam" id="PF00561"/>
    </source>
</evidence>
<dbReference type="OrthoDB" id="9796770at2"/>
<dbReference type="AlphaFoldDB" id="I7L8V8"/>
<evidence type="ECO:0000256" key="2">
    <source>
        <dbReference type="ARBA" id="ARBA00022801"/>
    </source>
</evidence>
<dbReference type="PANTHER" id="PTHR43248">
    <property type="entry name" value="2-SUCCINYL-6-HYDROXY-2,4-CYCLOHEXADIENE-1-CARBOXYLATE SYNTHASE"/>
    <property type="match status" value="1"/>
</dbReference>
<dbReference type="eggNOG" id="COG0596">
    <property type="taxonomic scope" value="Bacteria"/>
</dbReference>
<comment type="similarity">
    <text evidence="1">Belongs to the peptidase S33 family.</text>
</comment>